<dbReference type="Gene3D" id="3.40.710.10">
    <property type="entry name" value="DD-peptidase/beta-lactamase superfamily"/>
    <property type="match status" value="1"/>
</dbReference>
<gene>
    <name evidence="3" type="ORF">QLQ15_03295</name>
</gene>
<dbReference type="InterPro" id="IPR001466">
    <property type="entry name" value="Beta-lactam-related"/>
</dbReference>
<dbReference type="PANTHER" id="PTHR43283">
    <property type="entry name" value="BETA-LACTAMASE-RELATED"/>
    <property type="match status" value="1"/>
</dbReference>
<protein>
    <submittedName>
        <fullName evidence="3">Serine hydrolase</fullName>
        <ecNumber evidence="3">3.-.-.-</ecNumber>
    </submittedName>
</protein>
<dbReference type="EMBL" id="JASGBI010000001">
    <property type="protein sequence ID" value="MDI9237930.1"/>
    <property type="molecule type" value="Genomic_DNA"/>
</dbReference>
<dbReference type="Proteomes" id="UP001321580">
    <property type="component" value="Unassembled WGS sequence"/>
</dbReference>
<keyword evidence="3" id="KW-0378">Hydrolase</keyword>
<reference evidence="3 4" key="1">
    <citation type="submission" date="2023-05" db="EMBL/GenBank/DDBJ databases">
        <title>Lysobacter sp. strain LF1 Genome sequencing and assembly.</title>
        <authorList>
            <person name="Jung Y."/>
        </authorList>
    </citation>
    <scope>NUCLEOTIDE SEQUENCE [LARGE SCALE GENOMIC DNA]</scope>
    <source>
        <strain evidence="3 4">LF1</strain>
    </source>
</reference>
<keyword evidence="1" id="KW-0732">Signal</keyword>
<organism evidence="3 4">
    <name type="scientific">Lysobacter stagni</name>
    <dbReference type="NCBI Taxonomy" id="3045172"/>
    <lineage>
        <taxon>Bacteria</taxon>
        <taxon>Pseudomonadati</taxon>
        <taxon>Pseudomonadota</taxon>
        <taxon>Gammaproteobacteria</taxon>
        <taxon>Lysobacterales</taxon>
        <taxon>Lysobacteraceae</taxon>
        <taxon>Lysobacter</taxon>
    </lineage>
</organism>
<evidence type="ECO:0000259" key="2">
    <source>
        <dbReference type="Pfam" id="PF00144"/>
    </source>
</evidence>
<evidence type="ECO:0000256" key="1">
    <source>
        <dbReference type="SAM" id="SignalP"/>
    </source>
</evidence>
<dbReference type="SUPFAM" id="SSF56601">
    <property type="entry name" value="beta-lactamase/transpeptidase-like"/>
    <property type="match status" value="1"/>
</dbReference>
<dbReference type="RefSeq" id="WP_283211425.1">
    <property type="nucleotide sequence ID" value="NZ_JASGBI010000001.1"/>
</dbReference>
<dbReference type="Pfam" id="PF00144">
    <property type="entry name" value="Beta-lactamase"/>
    <property type="match status" value="1"/>
</dbReference>
<evidence type="ECO:0000313" key="3">
    <source>
        <dbReference type="EMBL" id="MDI9237930.1"/>
    </source>
</evidence>
<keyword evidence="4" id="KW-1185">Reference proteome</keyword>
<dbReference type="EC" id="3.-.-.-" evidence="3"/>
<feature type="signal peptide" evidence="1">
    <location>
        <begin position="1"/>
        <end position="18"/>
    </location>
</feature>
<sequence length="368" mass="40544">MRRLACLLLPLFACAVTAAPLTPPSRLDDGWRVADAAADGWNTATLGAMEAAITGGQAPDTTSVLIARDGRLVYERYFNDGGREVLNNTRSATKSVTALLVGAAVDRGFIPGAQAKVYGFFGDRTWQNADPRKRDFAVEDLLTMSSQWECDDENSFSAGNEERMYISADWTQFALDLPMKGYPSWAPRPADSPHGRAFAYCTAGAFLLGAIVERATHQPLATFAHDALETPLGITRSQWQRSSEGVGMGGGGTAYRSRDLAKFGQLLLDGGRWQGRQIVSEDWVDAMTTVHAQAREDADYGYLLWRFHFDVAGKRHDAWAMSGNGGNYVFVLPADRLVVVLTRTRYNQRGMHQESQRLMSDYILKAMP</sequence>
<name>A0ABT6XCQ7_9GAMM</name>
<dbReference type="PANTHER" id="PTHR43283:SF7">
    <property type="entry name" value="BETA-LACTAMASE-RELATED DOMAIN-CONTAINING PROTEIN"/>
    <property type="match status" value="1"/>
</dbReference>
<accession>A0ABT6XCQ7</accession>
<feature type="domain" description="Beta-lactamase-related" evidence="2">
    <location>
        <begin position="62"/>
        <end position="345"/>
    </location>
</feature>
<dbReference type="GO" id="GO:0016787">
    <property type="term" value="F:hydrolase activity"/>
    <property type="evidence" value="ECO:0007669"/>
    <property type="project" value="UniProtKB-KW"/>
</dbReference>
<dbReference type="InterPro" id="IPR050789">
    <property type="entry name" value="Diverse_Enzym_Activities"/>
</dbReference>
<comment type="caution">
    <text evidence="3">The sequence shown here is derived from an EMBL/GenBank/DDBJ whole genome shotgun (WGS) entry which is preliminary data.</text>
</comment>
<evidence type="ECO:0000313" key="4">
    <source>
        <dbReference type="Proteomes" id="UP001321580"/>
    </source>
</evidence>
<proteinExistence type="predicted"/>
<feature type="chain" id="PRO_5047058616" evidence="1">
    <location>
        <begin position="19"/>
        <end position="368"/>
    </location>
</feature>
<dbReference type="InterPro" id="IPR012338">
    <property type="entry name" value="Beta-lactam/transpept-like"/>
</dbReference>